<organism evidence="1 2">
    <name type="scientific">Paramuricea clavata</name>
    <name type="common">Red gorgonian</name>
    <name type="synonym">Violescent sea-whip</name>
    <dbReference type="NCBI Taxonomy" id="317549"/>
    <lineage>
        <taxon>Eukaryota</taxon>
        <taxon>Metazoa</taxon>
        <taxon>Cnidaria</taxon>
        <taxon>Anthozoa</taxon>
        <taxon>Octocorallia</taxon>
        <taxon>Malacalcyonacea</taxon>
        <taxon>Plexauridae</taxon>
        <taxon>Paramuricea</taxon>
    </lineage>
</organism>
<evidence type="ECO:0000313" key="1">
    <source>
        <dbReference type="EMBL" id="CAB4007588.1"/>
    </source>
</evidence>
<comment type="caution">
    <text evidence="1">The sequence shown here is derived from an EMBL/GenBank/DDBJ whole genome shotgun (WGS) entry which is preliminary data.</text>
</comment>
<gene>
    <name evidence="1" type="ORF">PACLA_8A071441</name>
</gene>
<name>A0A7D9IEG8_PARCT</name>
<dbReference type="Proteomes" id="UP001152795">
    <property type="component" value="Unassembled WGS sequence"/>
</dbReference>
<accession>A0A7D9IEG8</accession>
<evidence type="ECO:0000313" key="2">
    <source>
        <dbReference type="Proteomes" id="UP001152795"/>
    </source>
</evidence>
<protein>
    <submittedName>
        <fullName evidence="1">Uncharacterized protein</fullName>
    </submittedName>
</protein>
<dbReference type="AlphaFoldDB" id="A0A7D9IEG8"/>
<dbReference type="SUPFAM" id="SSF58113">
    <property type="entry name" value="Apolipoprotein A-I"/>
    <property type="match status" value="1"/>
</dbReference>
<dbReference type="EMBL" id="CACRXK020005842">
    <property type="protein sequence ID" value="CAB4007588.1"/>
    <property type="molecule type" value="Genomic_DNA"/>
</dbReference>
<keyword evidence="2" id="KW-1185">Reference proteome</keyword>
<proteinExistence type="predicted"/>
<reference evidence="1" key="1">
    <citation type="submission" date="2020-04" db="EMBL/GenBank/DDBJ databases">
        <authorList>
            <person name="Alioto T."/>
            <person name="Alioto T."/>
            <person name="Gomez Garrido J."/>
        </authorList>
    </citation>
    <scope>NUCLEOTIDE SEQUENCE</scope>
    <source>
        <strain evidence="1">A484AB</strain>
    </source>
</reference>
<sequence>MTVQHEGGIQNNTANENDFDLTGSITNAGKIFIKYAYSIAVISALVLSIVAVLLLRKDDATLPQNKDEIRSLRQKLTPCLTNGTYPIFLRKIRQLSGKIEAVKTNLTQLMTEIKSSLENNITHVEASLNKRLAVVQSQVSNLKTNAKELQTNFGKFQELTNYKFKQIWEKFDEVESEIAQKHG</sequence>